<protein>
    <submittedName>
        <fullName evidence="2">Uncharacterized protein</fullName>
    </submittedName>
</protein>
<feature type="region of interest" description="Disordered" evidence="1">
    <location>
        <begin position="90"/>
        <end position="123"/>
    </location>
</feature>
<accession>A0A4Y2KW14</accession>
<dbReference type="AlphaFoldDB" id="A0A4Y2KW14"/>
<name>A0A4Y2KW14_ARAVE</name>
<dbReference type="EMBL" id="BGPR01115949">
    <property type="protein sequence ID" value="GBN05556.1"/>
    <property type="molecule type" value="Genomic_DNA"/>
</dbReference>
<feature type="compositionally biased region" description="Basic and acidic residues" evidence="1">
    <location>
        <begin position="113"/>
        <end position="123"/>
    </location>
</feature>
<sequence length="123" mass="13570">MNPKAAFLRPVSPRFTRVVASLLPIGIRPDYLFQLHVILPISSEPLFVKSLNTLTGTEYKIEQAMGKHAPTPSGHSPSFDVQAIYHHNTGTDALTSPRATSILPVPTTGNNEIRGRNSWKERP</sequence>
<evidence type="ECO:0000313" key="3">
    <source>
        <dbReference type="Proteomes" id="UP000499080"/>
    </source>
</evidence>
<evidence type="ECO:0000313" key="2">
    <source>
        <dbReference type="EMBL" id="GBN05556.1"/>
    </source>
</evidence>
<reference evidence="2 3" key="1">
    <citation type="journal article" date="2019" name="Sci. Rep.">
        <title>Orb-weaving spider Araneus ventricosus genome elucidates the spidroin gene catalogue.</title>
        <authorList>
            <person name="Kono N."/>
            <person name="Nakamura H."/>
            <person name="Ohtoshi R."/>
            <person name="Moran D.A.P."/>
            <person name="Shinohara A."/>
            <person name="Yoshida Y."/>
            <person name="Fujiwara M."/>
            <person name="Mori M."/>
            <person name="Tomita M."/>
            <person name="Arakawa K."/>
        </authorList>
    </citation>
    <scope>NUCLEOTIDE SEQUENCE [LARGE SCALE GENOMIC DNA]</scope>
</reference>
<comment type="caution">
    <text evidence="2">The sequence shown here is derived from an EMBL/GenBank/DDBJ whole genome shotgun (WGS) entry which is preliminary data.</text>
</comment>
<organism evidence="2 3">
    <name type="scientific">Araneus ventricosus</name>
    <name type="common">Orbweaver spider</name>
    <name type="synonym">Epeira ventricosa</name>
    <dbReference type="NCBI Taxonomy" id="182803"/>
    <lineage>
        <taxon>Eukaryota</taxon>
        <taxon>Metazoa</taxon>
        <taxon>Ecdysozoa</taxon>
        <taxon>Arthropoda</taxon>
        <taxon>Chelicerata</taxon>
        <taxon>Arachnida</taxon>
        <taxon>Araneae</taxon>
        <taxon>Araneomorphae</taxon>
        <taxon>Entelegynae</taxon>
        <taxon>Araneoidea</taxon>
        <taxon>Araneidae</taxon>
        <taxon>Araneus</taxon>
    </lineage>
</organism>
<keyword evidence="3" id="KW-1185">Reference proteome</keyword>
<evidence type="ECO:0000256" key="1">
    <source>
        <dbReference type="SAM" id="MobiDB-lite"/>
    </source>
</evidence>
<proteinExistence type="predicted"/>
<gene>
    <name evidence="2" type="ORF">AVEN_268927_1</name>
</gene>
<feature type="compositionally biased region" description="Polar residues" evidence="1">
    <location>
        <begin position="90"/>
        <end position="99"/>
    </location>
</feature>
<dbReference type="Proteomes" id="UP000499080">
    <property type="component" value="Unassembled WGS sequence"/>
</dbReference>